<sequence>MQYPSPTQPAFTLHLRPTLHSMWGYNQPTHPYTPKIIQSIKDLGNLTDPIVSPQLTWATRATLAVKQ</sequence>
<evidence type="ECO:0000313" key="1">
    <source>
        <dbReference type="EMBL" id="KHG24138.1"/>
    </source>
</evidence>
<name>A0A0B0PBG1_GOSAR</name>
<organism evidence="1 2">
    <name type="scientific">Gossypium arboreum</name>
    <name type="common">Tree cotton</name>
    <name type="synonym">Gossypium nanking</name>
    <dbReference type="NCBI Taxonomy" id="29729"/>
    <lineage>
        <taxon>Eukaryota</taxon>
        <taxon>Viridiplantae</taxon>
        <taxon>Streptophyta</taxon>
        <taxon>Embryophyta</taxon>
        <taxon>Tracheophyta</taxon>
        <taxon>Spermatophyta</taxon>
        <taxon>Magnoliopsida</taxon>
        <taxon>eudicotyledons</taxon>
        <taxon>Gunneridae</taxon>
        <taxon>Pentapetalae</taxon>
        <taxon>rosids</taxon>
        <taxon>malvids</taxon>
        <taxon>Malvales</taxon>
        <taxon>Malvaceae</taxon>
        <taxon>Malvoideae</taxon>
        <taxon>Gossypium</taxon>
    </lineage>
</organism>
<dbReference type="AlphaFoldDB" id="A0A0B0PBG1"/>
<accession>A0A0B0PBG1</accession>
<dbReference type="EMBL" id="KN427649">
    <property type="protein sequence ID" value="KHG24138.1"/>
    <property type="molecule type" value="Genomic_DNA"/>
</dbReference>
<proteinExistence type="predicted"/>
<evidence type="ECO:0000313" key="2">
    <source>
        <dbReference type="Proteomes" id="UP000032142"/>
    </source>
</evidence>
<keyword evidence="2" id="KW-1185">Reference proteome</keyword>
<protein>
    <submittedName>
        <fullName evidence="1">Deoxyhypusine synthase-like protein</fullName>
    </submittedName>
</protein>
<reference evidence="2" key="1">
    <citation type="submission" date="2014-09" db="EMBL/GenBank/DDBJ databases">
        <authorList>
            <person name="Mudge J."/>
            <person name="Ramaraj T."/>
            <person name="Lindquist I.E."/>
            <person name="Bharti A.K."/>
            <person name="Sundararajan A."/>
            <person name="Cameron C.T."/>
            <person name="Woodward J.E."/>
            <person name="May G.D."/>
            <person name="Brubaker C."/>
            <person name="Broadhvest J."/>
            <person name="Wilkins T.A."/>
        </authorList>
    </citation>
    <scope>NUCLEOTIDE SEQUENCE</scope>
    <source>
        <strain evidence="2">cv. AKA8401</strain>
    </source>
</reference>
<dbReference type="Proteomes" id="UP000032142">
    <property type="component" value="Unassembled WGS sequence"/>
</dbReference>
<gene>
    <name evidence="1" type="ORF">F383_30399</name>
</gene>